<proteinExistence type="predicted"/>
<gene>
    <name evidence="4" type="primary">LOC111297613</name>
</gene>
<feature type="domain" description="DC1" evidence="2">
    <location>
        <begin position="7"/>
        <end position="54"/>
    </location>
</feature>
<accession>A0A6P5Z5G6</accession>
<organism evidence="3 4">
    <name type="scientific">Durio zibethinus</name>
    <name type="common">Durian</name>
    <dbReference type="NCBI Taxonomy" id="66656"/>
    <lineage>
        <taxon>Eukaryota</taxon>
        <taxon>Viridiplantae</taxon>
        <taxon>Streptophyta</taxon>
        <taxon>Embryophyta</taxon>
        <taxon>Tracheophyta</taxon>
        <taxon>Spermatophyta</taxon>
        <taxon>Magnoliopsida</taxon>
        <taxon>eudicotyledons</taxon>
        <taxon>Gunneridae</taxon>
        <taxon>Pentapetalae</taxon>
        <taxon>rosids</taxon>
        <taxon>malvids</taxon>
        <taxon>Malvales</taxon>
        <taxon>Malvaceae</taxon>
        <taxon>Helicteroideae</taxon>
        <taxon>Durio</taxon>
    </lineage>
</organism>
<dbReference type="OrthoDB" id="988888at2759"/>
<dbReference type="PANTHER" id="PTHR46288:SF27">
    <property type="entry name" value="CYSTEINE_HISTIDINE-RICH C1 DOMAIN FAMILY PROTEIN"/>
    <property type="match status" value="1"/>
</dbReference>
<evidence type="ECO:0000313" key="4">
    <source>
        <dbReference type="RefSeq" id="XP_022748003.1"/>
    </source>
</evidence>
<dbReference type="InterPro" id="IPR046349">
    <property type="entry name" value="C1-like_sf"/>
</dbReference>
<evidence type="ECO:0000313" key="3">
    <source>
        <dbReference type="Proteomes" id="UP000515121"/>
    </source>
</evidence>
<dbReference type="Pfam" id="PF03107">
    <property type="entry name" value="C1_2"/>
    <property type="match status" value="1"/>
</dbReference>
<evidence type="ECO:0000256" key="1">
    <source>
        <dbReference type="ARBA" id="ARBA00022737"/>
    </source>
</evidence>
<sequence length="104" mass="11749">MELQHLSHNHPLVFNEERNRGSDQKVYCSECEEEISGPRFSCGTCGFHLGKNCAMAPSEINHPFHCNHSLNLLARAPYGADLHIKCALFLYNIAEKKMEISFNG</sequence>
<dbReference type="RefSeq" id="XP_022748003.1">
    <property type="nucleotide sequence ID" value="XM_022892268.1"/>
</dbReference>
<dbReference type="AlphaFoldDB" id="A0A6P5Z5G6"/>
<evidence type="ECO:0000259" key="2">
    <source>
        <dbReference type="Pfam" id="PF03107"/>
    </source>
</evidence>
<dbReference type="InterPro" id="IPR004146">
    <property type="entry name" value="DC1"/>
</dbReference>
<reference evidence="4" key="1">
    <citation type="submission" date="2025-08" db="UniProtKB">
        <authorList>
            <consortium name="RefSeq"/>
        </authorList>
    </citation>
    <scope>IDENTIFICATION</scope>
    <source>
        <tissue evidence="4">Fruit stalk</tissue>
    </source>
</reference>
<dbReference type="GeneID" id="111297613"/>
<dbReference type="SUPFAM" id="SSF57889">
    <property type="entry name" value="Cysteine-rich domain"/>
    <property type="match status" value="1"/>
</dbReference>
<dbReference type="PANTHER" id="PTHR46288">
    <property type="entry name" value="PHORBOL-ESTER/DAG-TYPE DOMAIN-CONTAINING PROTEIN"/>
    <property type="match status" value="1"/>
</dbReference>
<keyword evidence="3" id="KW-1185">Reference proteome</keyword>
<name>A0A6P5Z5G6_DURZI</name>
<protein>
    <submittedName>
        <fullName evidence="4">Uncharacterized protein LOC111297613</fullName>
    </submittedName>
</protein>
<keyword evidence="1" id="KW-0677">Repeat</keyword>
<dbReference type="KEGG" id="dzi:111297613"/>
<dbReference type="Proteomes" id="UP000515121">
    <property type="component" value="Unplaced"/>
</dbReference>